<gene>
    <name evidence="2" type="ORF">ENS64_02675</name>
</gene>
<protein>
    <submittedName>
        <fullName evidence="2">Glycosyltransferase</fullName>
    </submittedName>
</protein>
<dbReference type="Pfam" id="PF13692">
    <property type="entry name" value="Glyco_trans_1_4"/>
    <property type="match status" value="1"/>
</dbReference>
<evidence type="ECO:0000259" key="1">
    <source>
        <dbReference type="Pfam" id="PF13439"/>
    </source>
</evidence>
<keyword evidence="2" id="KW-0808">Transferase</keyword>
<dbReference type="Pfam" id="PF13439">
    <property type="entry name" value="Glyco_transf_4"/>
    <property type="match status" value="1"/>
</dbReference>
<dbReference type="CDD" id="cd03794">
    <property type="entry name" value="GT4_WbuB-like"/>
    <property type="match status" value="1"/>
</dbReference>
<reference evidence="2" key="1">
    <citation type="journal article" date="2020" name="mSystems">
        <title>Genome- and Community-Level Interaction Insights into Carbon Utilization and Element Cycling Functions of Hydrothermarchaeota in Hydrothermal Sediment.</title>
        <authorList>
            <person name="Zhou Z."/>
            <person name="Liu Y."/>
            <person name="Xu W."/>
            <person name="Pan J."/>
            <person name="Luo Z.H."/>
            <person name="Li M."/>
        </authorList>
    </citation>
    <scope>NUCLEOTIDE SEQUENCE [LARGE SCALE GENOMIC DNA]</scope>
    <source>
        <strain evidence="2">SpSt-508</strain>
    </source>
</reference>
<dbReference type="SUPFAM" id="SSF53756">
    <property type="entry name" value="UDP-Glycosyltransferase/glycogen phosphorylase"/>
    <property type="match status" value="1"/>
</dbReference>
<organism evidence="2">
    <name type="scientific">Schlesneria paludicola</name>
    <dbReference type="NCBI Taxonomy" id="360056"/>
    <lineage>
        <taxon>Bacteria</taxon>
        <taxon>Pseudomonadati</taxon>
        <taxon>Planctomycetota</taxon>
        <taxon>Planctomycetia</taxon>
        <taxon>Planctomycetales</taxon>
        <taxon>Planctomycetaceae</taxon>
        <taxon>Schlesneria</taxon>
    </lineage>
</organism>
<evidence type="ECO:0000313" key="2">
    <source>
        <dbReference type="EMBL" id="HGT38162.1"/>
    </source>
</evidence>
<name>A0A7C4LIT4_9PLAN</name>
<dbReference type="Gene3D" id="3.40.50.2000">
    <property type="entry name" value="Glycogen Phosphorylase B"/>
    <property type="match status" value="2"/>
</dbReference>
<dbReference type="EMBL" id="DSVQ01000006">
    <property type="protein sequence ID" value="HGT38162.1"/>
    <property type="molecule type" value="Genomic_DNA"/>
</dbReference>
<proteinExistence type="predicted"/>
<accession>A0A7C4LIT4</accession>
<dbReference type="AlphaFoldDB" id="A0A7C4LIT4"/>
<dbReference type="InterPro" id="IPR028098">
    <property type="entry name" value="Glyco_trans_4-like_N"/>
</dbReference>
<dbReference type="GO" id="GO:0016757">
    <property type="term" value="F:glycosyltransferase activity"/>
    <property type="evidence" value="ECO:0007669"/>
    <property type="project" value="TreeGrafter"/>
</dbReference>
<feature type="domain" description="Glycosyltransferase subfamily 4-like N-terminal" evidence="1">
    <location>
        <begin position="133"/>
        <end position="255"/>
    </location>
</feature>
<dbReference type="PANTHER" id="PTHR12526">
    <property type="entry name" value="GLYCOSYLTRANSFERASE"/>
    <property type="match status" value="1"/>
</dbReference>
<sequence length="455" mass="50689">MSVAAWAWPGQSSREQVAGRKVLMVAKGFPPSNSAGVHRTARFARMLPEFGWQPVVLTVSDDAKNGENVADWVKTLRVQRTASWRKRASVPTETAGETTTPAVNPAKTSANGLVRGLKSFLRNLRDLATATPDADIAWVLPSLNTARRLVREEHVDVVYTSGPPHSTHLVGLYLKRRLGLAWVADFRDPWARRPWGQKHTNPWGQRFLGWFERNCVSAADRVILNTPRMADEFRRHHARLPSEKFVAIPNGCDPDLTDRVANLLAENSPRVPGTVHLCHPGSLYRRRDPRPIIDALAILHRQGLPASFEQVGTCDSYFAIEQYIRDRGLADWVTVVPPVPHDEALRRMARADVLLLVQPGTDLQVPGKLFEMLLFRKPIVALAEAGATADIIETYKLGVVASGHDAEAIARGIQTVVQHPPRAEWDRACADFDGRRLTGELGRLLDELYPQKHLP</sequence>
<dbReference type="PANTHER" id="PTHR12526:SF638">
    <property type="entry name" value="SPORE COAT PROTEIN SA"/>
    <property type="match status" value="1"/>
</dbReference>
<comment type="caution">
    <text evidence="2">The sequence shown here is derived from an EMBL/GenBank/DDBJ whole genome shotgun (WGS) entry which is preliminary data.</text>
</comment>